<dbReference type="PANTHER" id="PTHR43221">
    <property type="entry name" value="PROTEASE HTPX"/>
    <property type="match status" value="1"/>
</dbReference>
<comment type="cofactor">
    <cofactor evidence="1">
        <name>Zn(2+)</name>
        <dbReference type="ChEBI" id="CHEBI:29105"/>
    </cofactor>
</comment>
<dbReference type="GO" id="GO:0005886">
    <property type="term" value="C:plasma membrane"/>
    <property type="evidence" value="ECO:0007669"/>
    <property type="project" value="UniProtKB-SubCell"/>
</dbReference>
<dbReference type="KEGG" id="app:CAP2UW1_3038"/>
<dbReference type="GO" id="GO:0006508">
    <property type="term" value="P:proteolysis"/>
    <property type="evidence" value="ECO:0007669"/>
    <property type="project" value="UniProtKB-KW"/>
</dbReference>
<evidence type="ECO:0000256" key="6">
    <source>
        <dbReference type="ARBA" id="ARBA00022723"/>
    </source>
</evidence>
<keyword evidence="10" id="KW-0482">Metalloprotease</keyword>
<evidence type="ECO:0000256" key="2">
    <source>
        <dbReference type="ARBA" id="ARBA00004651"/>
    </source>
</evidence>
<accession>C7RUS0</accession>
<reference evidence="14" key="2">
    <citation type="submission" date="2009-09" db="EMBL/GenBank/DDBJ databases">
        <title>Complete sequence of chromosome of Candidatus Accumulibacter phosphatis clade IIA str. UW-1.</title>
        <authorList>
            <consortium name="US DOE Joint Genome Institute"/>
            <person name="Martin H.G."/>
            <person name="Ivanova N."/>
            <person name="Kunin V."/>
            <person name="Warnecke F."/>
            <person name="Barry K."/>
            <person name="He S."/>
            <person name="Salamov A."/>
            <person name="Szeto E."/>
            <person name="Dalin E."/>
            <person name="Pangilinan J.L."/>
            <person name="Lapidus A."/>
            <person name="Lowry S."/>
            <person name="Kyrpides N.C."/>
            <person name="McMahon K.D."/>
            <person name="Hugenholtz P."/>
        </authorList>
    </citation>
    <scope>NUCLEOTIDE SEQUENCE [LARGE SCALE GENOMIC DNA]</scope>
    <source>
        <strain evidence="14">UW-1</strain>
    </source>
</reference>
<evidence type="ECO:0000256" key="7">
    <source>
        <dbReference type="ARBA" id="ARBA00022801"/>
    </source>
</evidence>
<organism evidence="14">
    <name type="scientific">Accumulibacter regalis</name>
    <dbReference type="NCBI Taxonomy" id="522306"/>
    <lineage>
        <taxon>Bacteria</taxon>
        <taxon>Pseudomonadati</taxon>
        <taxon>Pseudomonadota</taxon>
        <taxon>Betaproteobacteria</taxon>
        <taxon>Candidatus Accumulibacter</taxon>
    </lineage>
</organism>
<dbReference type="Gene3D" id="3.30.2010.10">
    <property type="entry name" value="Metalloproteases ('zincins'), catalytic domain"/>
    <property type="match status" value="1"/>
</dbReference>
<dbReference type="EMBL" id="CP001715">
    <property type="protein sequence ID" value="ACV36315.1"/>
    <property type="molecule type" value="Genomic_DNA"/>
</dbReference>
<keyword evidence="8" id="KW-0862">Zinc</keyword>
<dbReference type="GO" id="GO:0004222">
    <property type="term" value="F:metalloendopeptidase activity"/>
    <property type="evidence" value="ECO:0007669"/>
    <property type="project" value="InterPro"/>
</dbReference>
<dbReference type="HOGENOM" id="CLU_029031_0_0_4"/>
<evidence type="ECO:0000313" key="14">
    <source>
        <dbReference type="EMBL" id="ACV36315.1"/>
    </source>
</evidence>
<gene>
    <name evidence="14" type="ordered locus">CAP2UW1_3038</name>
</gene>
<keyword evidence="7" id="KW-0378">Hydrolase</keyword>
<dbReference type="CDD" id="cd07328">
    <property type="entry name" value="M48_Ste24p_like"/>
    <property type="match status" value="1"/>
</dbReference>
<dbReference type="AlphaFoldDB" id="C7RUS0"/>
<evidence type="ECO:0000256" key="5">
    <source>
        <dbReference type="ARBA" id="ARBA00022692"/>
    </source>
</evidence>
<evidence type="ECO:0000259" key="13">
    <source>
        <dbReference type="Pfam" id="PF01435"/>
    </source>
</evidence>
<dbReference type="STRING" id="522306.CAP2UW1_3038"/>
<keyword evidence="3" id="KW-1003">Cell membrane</keyword>
<comment type="subcellular location">
    <subcellularLocation>
        <location evidence="2">Cell membrane</location>
        <topology evidence="2">Multi-pass membrane protein</topology>
    </subcellularLocation>
</comment>
<evidence type="ECO:0000256" key="12">
    <source>
        <dbReference type="SAM" id="Phobius"/>
    </source>
</evidence>
<sequence>MEAQQFQALVARVERLAEADPKGYVLRVFAIAALGFVILGLVIAMAMLNVALIGGVVLLVVFTGGKALLFFAKLGKLVIVLAIPVWLMLRTTWTLVFARFPRPEGRAIRRDEAAALFARLDAMRERTGGPRVHRVLLTDELNAAIVQRPRLGLLGWQENTLILGLRLLQALSEDEAMAVVAHEYGHLAGHHGRFAAFIYRLRNAWGRLQAMSQQWNDWGSRLIARLFRWYAPRFNAYTFALARQHEYLADRTSVELVGAGAAADALMRTGIAARYESEGFWPAIQRRIAAEAEPPAGRGLMWRQSQREALDADARQRYLDAARREATDPFDTHPALVDRLAAIGAAADGQAAERLAPPAVSAAESWFGTQLPALSAEFDRRWRDEVADQWKERHEHLRRQAARVADLATRTELSDDERWDYLCAVEETDPDRDLMPLLEGLLAAAPAHLPALFRRGRLRLDRGDEAGIGDLERVIAADPSATLPGCDIAWQFYRRRGTDGDAAQAEAWQKRWMERSTYENTVNAELSQLPADATLAPHDLPEDRLDIVRHIVAGNATHIRRAYLLRRILTSNPACHDYVICIETARFTLGNKGPAVVKRLAALEWPMHVFIVQLGGEPFKRFRKTIDKQKIAPIYAL</sequence>
<dbReference type="eggNOG" id="COG0501">
    <property type="taxonomic scope" value="Bacteria"/>
</dbReference>
<keyword evidence="11 12" id="KW-0472">Membrane</keyword>
<feature type="transmembrane region" description="Helical" evidence="12">
    <location>
        <begin position="24"/>
        <end position="43"/>
    </location>
</feature>
<evidence type="ECO:0000256" key="1">
    <source>
        <dbReference type="ARBA" id="ARBA00001947"/>
    </source>
</evidence>
<evidence type="ECO:0000256" key="11">
    <source>
        <dbReference type="ARBA" id="ARBA00023136"/>
    </source>
</evidence>
<dbReference type="InterPro" id="IPR050083">
    <property type="entry name" value="HtpX_protease"/>
</dbReference>
<feature type="transmembrane region" description="Helical" evidence="12">
    <location>
        <begin position="77"/>
        <end position="100"/>
    </location>
</feature>
<evidence type="ECO:0000256" key="3">
    <source>
        <dbReference type="ARBA" id="ARBA00022475"/>
    </source>
</evidence>
<dbReference type="PANTHER" id="PTHR43221:SF1">
    <property type="entry name" value="PROTEASE HTPX"/>
    <property type="match status" value="1"/>
</dbReference>
<feature type="domain" description="Peptidase M48" evidence="13">
    <location>
        <begin position="162"/>
        <end position="344"/>
    </location>
</feature>
<feature type="transmembrane region" description="Helical" evidence="12">
    <location>
        <begin position="50"/>
        <end position="71"/>
    </location>
</feature>
<reference evidence="14" key="1">
    <citation type="submission" date="2009-08" db="EMBL/GenBank/DDBJ databases">
        <authorList>
            <consortium name="US DOE Joint Genome Institute"/>
            <person name="Lucas S."/>
            <person name="Copeland A."/>
            <person name="Lapidus A."/>
            <person name="Glavina del Rio T."/>
            <person name="Dalin E."/>
            <person name="Tice H."/>
            <person name="Bruce D."/>
            <person name="Barry K."/>
            <person name="Pitluck S."/>
            <person name="Lowry S."/>
            <person name="Larimer F."/>
            <person name="Land M."/>
            <person name="Hauser L."/>
            <person name="Kyrpides N."/>
            <person name="Ivanova N."/>
            <person name="McMahon K.D."/>
            <person name="Hugenholtz P."/>
        </authorList>
    </citation>
    <scope>NUCLEOTIDE SEQUENCE</scope>
    <source>
        <strain evidence="14">UW-1</strain>
    </source>
</reference>
<protein>
    <submittedName>
        <fullName evidence="14">Peptidase M48 Ste24p</fullName>
    </submittedName>
</protein>
<evidence type="ECO:0000256" key="4">
    <source>
        <dbReference type="ARBA" id="ARBA00022670"/>
    </source>
</evidence>
<dbReference type="InterPro" id="IPR001915">
    <property type="entry name" value="Peptidase_M48"/>
</dbReference>
<evidence type="ECO:0000256" key="8">
    <source>
        <dbReference type="ARBA" id="ARBA00022833"/>
    </source>
</evidence>
<evidence type="ECO:0000256" key="9">
    <source>
        <dbReference type="ARBA" id="ARBA00022989"/>
    </source>
</evidence>
<dbReference type="GO" id="GO:0046872">
    <property type="term" value="F:metal ion binding"/>
    <property type="evidence" value="ECO:0007669"/>
    <property type="project" value="UniProtKB-KW"/>
</dbReference>
<keyword evidence="4" id="KW-0645">Protease</keyword>
<keyword evidence="5 12" id="KW-0812">Transmembrane</keyword>
<keyword evidence="6" id="KW-0479">Metal-binding</keyword>
<name>C7RUS0_ACCRE</name>
<keyword evidence="9 12" id="KW-1133">Transmembrane helix</keyword>
<evidence type="ECO:0000256" key="10">
    <source>
        <dbReference type="ARBA" id="ARBA00023049"/>
    </source>
</evidence>
<dbReference type="Pfam" id="PF01435">
    <property type="entry name" value="Peptidase_M48"/>
    <property type="match status" value="1"/>
</dbReference>
<proteinExistence type="predicted"/>